<proteinExistence type="predicted"/>
<feature type="region of interest" description="Disordered" evidence="1">
    <location>
        <begin position="143"/>
        <end position="163"/>
    </location>
</feature>
<organism evidence="2">
    <name type="scientific">marine metagenome</name>
    <dbReference type="NCBI Taxonomy" id="408172"/>
    <lineage>
        <taxon>unclassified sequences</taxon>
        <taxon>metagenomes</taxon>
        <taxon>ecological metagenomes</taxon>
    </lineage>
</organism>
<accession>A0A383AZY0</accession>
<sequence length="163" mass="18551">MSSIYRKGRDGYYYYQTYVHNPETGKKDKRIFHSLGTKDKAEAEEKQVDLDTQYEKKIQSQTASPGISFIAQNKKMLATILGTVIITLVVMDQFESKPKENKIKIELPITKEVIIEKSTLVPEVNLSVDKGNEKIDIIEKGKAKQEIKKPTVKPEKPKPTVPK</sequence>
<protein>
    <submittedName>
        <fullName evidence="2">Uncharacterized protein</fullName>
    </submittedName>
</protein>
<evidence type="ECO:0000256" key="1">
    <source>
        <dbReference type="SAM" id="MobiDB-lite"/>
    </source>
</evidence>
<gene>
    <name evidence="2" type="ORF">METZ01_LOCUS466231</name>
</gene>
<dbReference type="AlphaFoldDB" id="A0A383AZY0"/>
<name>A0A383AZY0_9ZZZZ</name>
<reference evidence="2" key="1">
    <citation type="submission" date="2018-05" db="EMBL/GenBank/DDBJ databases">
        <authorList>
            <person name="Lanie J.A."/>
            <person name="Ng W.-L."/>
            <person name="Kazmierczak K.M."/>
            <person name="Andrzejewski T.M."/>
            <person name="Davidsen T.M."/>
            <person name="Wayne K.J."/>
            <person name="Tettelin H."/>
            <person name="Glass J.I."/>
            <person name="Rusch D."/>
            <person name="Podicherti R."/>
            <person name="Tsui H.-C.T."/>
            <person name="Winkler M.E."/>
        </authorList>
    </citation>
    <scope>NUCLEOTIDE SEQUENCE</scope>
</reference>
<evidence type="ECO:0000313" key="2">
    <source>
        <dbReference type="EMBL" id="SVE13377.1"/>
    </source>
</evidence>
<dbReference type="EMBL" id="UINC01196387">
    <property type="protein sequence ID" value="SVE13377.1"/>
    <property type="molecule type" value="Genomic_DNA"/>
</dbReference>
<feature type="non-terminal residue" evidence="2">
    <location>
        <position position="163"/>
    </location>
</feature>